<protein>
    <submittedName>
        <fullName evidence="1">Uncharacterized protein</fullName>
    </submittedName>
</protein>
<accession>A0A1C9U550</accession>
<organism evidence="1">
    <name type="scientific">uncultured bacterium pBE3-1</name>
    <dbReference type="NCBI Taxonomy" id="1781161"/>
    <lineage>
        <taxon>Bacteria</taxon>
        <taxon>environmental samples</taxon>
    </lineage>
</organism>
<proteinExistence type="predicted"/>
<sequence length="43" mass="4978">MFQPCRFPRPHGWRSQKRGGAFYVFRAGLVHSQFSSQPGHPHP</sequence>
<name>A0A1C9U550_9BACT</name>
<dbReference type="EMBL" id="KT982366">
    <property type="protein sequence ID" value="AOR51261.1"/>
    <property type="molecule type" value="Genomic_DNA"/>
</dbReference>
<dbReference type="AlphaFoldDB" id="A0A1C9U550"/>
<reference evidence="1" key="1">
    <citation type="journal article" date="2016" name="Sci. Rep.">
        <title>Triclosan Resistome from Metagenome Reveals Diverse Enoyl Acyl Carrier Protein Reductases and Selective Enrichment of Triclosan Resistance Genes.</title>
        <authorList>
            <person name="Khan R."/>
            <person name="Kong H.G."/>
            <person name="Jung Y.H."/>
            <person name="Choi J."/>
            <person name="Baek K.Y."/>
            <person name="Hwang E.C."/>
            <person name="Lee S.W."/>
        </authorList>
    </citation>
    <scope>NUCLEOTIDE SEQUENCE</scope>
</reference>
<evidence type="ECO:0000313" key="1">
    <source>
        <dbReference type="EMBL" id="AOR51261.1"/>
    </source>
</evidence>